<dbReference type="PRINTS" id="PR00119">
    <property type="entry name" value="CATATPASE"/>
</dbReference>
<feature type="domain" description="Cation-transporting P-type ATPase C-terminal" evidence="18">
    <location>
        <begin position="837"/>
        <end position="995"/>
    </location>
</feature>
<keyword evidence="12 16" id="KW-1133">Transmembrane helix</keyword>
<dbReference type="Gene3D" id="2.70.150.10">
    <property type="entry name" value="Calcium-transporting ATPase, cytoplasmic transduction domain A"/>
    <property type="match status" value="1"/>
</dbReference>
<dbReference type="GeneID" id="68349661"/>
<name>A0A9P8N6L4_9HYPO</name>
<dbReference type="Proteomes" id="UP000824596">
    <property type="component" value="Unassembled WGS sequence"/>
</dbReference>
<accession>A0A9P8N6L4</accession>
<feature type="transmembrane region" description="Helical" evidence="16">
    <location>
        <begin position="126"/>
        <end position="147"/>
    </location>
</feature>
<comment type="similarity">
    <text evidence="16">Belongs to the cation transport ATPase (P-type) (TC 3.A.3) family.</text>
</comment>
<dbReference type="FunFam" id="2.70.150.10:FF:000028">
    <property type="entry name" value="Calcium-transporting ATPase"/>
    <property type="match status" value="1"/>
</dbReference>
<feature type="transmembrane region" description="Helical" evidence="16">
    <location>
        <begin position="894"/>
        <end position="914"/>
    </location>
</feature>
<dbReference type="Gene3D" id="1.20.1110.10">
    <property type="entry name" value="Calcium-transporting ATPase, transmembrane domain"/>
    <property type="match status" value="1"/>
</dbReference>
<dbReference type="PROSITE" id="PS00154">
    <property type="entry name" value="ATPASE_E1_E2"/>
    <property type="match status" value="1"/>
</dbReference>
<dbReference type="Gene3D" id="3.40.50.1000">
    <property type="entry name" value="HAD superfamily/HAD-like"/>
    <property type="match status" value="1"/>
</dbReference>
<keyword evidence="11" id="KW-1278">Translocase</keyword>
<keyword evidence="6 16" id="KW-0547">Nucleotide-binding</keyword>
<dbReference type="OrthoDB" id="3352408at2759"/>
<feature type="transmembrane region" description="Helical" evidence="16">
    <location>
        <begin position="959"/>
        <end position="982"/>
    </location>
</feature>
<dbReference type="PANTHER" id="PTHR24093">
    <property type="entry name" value="CATION TRANSPORTING ATPASE"/>
    <property type="match status" value="1"/>
</dbReference>
<dbReference type="SUPFAM" id="SSF81665">
    <property type="entry name" value="Calcium ATPase, transmembrane domain M"/>
    <property type="match status" value="1"/>
</dbReference>
<dbReference type="NCBIfam" id="TIGR01494">
    <property type="entry name" value="ATPase_P-type"/>
    <property type="match status" value="2"/>
</dbReference>
<dbReference type="InterPro" id="IPR023298">
    <property type="entry name" value="ATPase_P-typ_TM_dom_sf"/>
</dbReference>
<dbReference type="PANTHER" id="PTHR24093:SF369">
    <property type="entry name" value="CALCIUM-TRANSPORTING ATPASE"/>
    <property type="match status" value="1"/>
</dbReference>
<gene>
    <name evidence="20" type="ORF">HRG_00532</name>
</gene>
<dbReference type="Gene3D" id="3.40.1110.10">
    <property type="entry name" value="Calcium-transporting ATPase, cytoplasmic domain N"/>
    <property type="match status" value="1"/>
</dbReference>
<dbReference type="EC" id="7.2.2.10" evidence="16"/>
<dbReference type="InterPro" id="IPR006068">
    <property type="entry name" value="ATPase_P-typ_cation-transptr_C"/>
</dbReference>
<keyword evidence="7" id="KW-0187">Copper transport</keyword>
<dbReference type="Pfam" id="PF13246">
    <property type="entry name" value="Cation_ATPase"/>
    <property type="match status" value="1"/>
</dbReference>
<feature type="domain" description="Cation-transporting P-type ATPase N-terminal" evidence="19">
    <location>
        <begin position="95"/>
        <end position="137"/>
    </location>
</feature>
<dbReference type="InterPro" id="IPR008250">
    <property type="entry name" value="ATPase_P-typ_transduc_dom_A_sf"/>
</dbReference>
<evidence type="ECO:0000256" key="4">
    <source>
        <dbReference type="ARBA" id="ARBA00022692"/>
    </source>
</evidence>
<protein>
    <recommendedName>
        <fullName evidence="16">Calcium-transporting ATPase</fullName>
        <ecNumber evidence="16">7.2.2.10</ecNumber>
    </recommendedName>
</protein>
<comment type="function">
    <text evidence="16">Catalyzes the hydrolysis of ATP coupled with the transport of calcium.</text>
</comment>
<evidence type="ECO:0000256" key="14">
    <source>
        <dbReference type="ARBA" id="ARBA00023065"/>
    </source>
</evidence>
<comment type="catalytic activity">
    <reaction evidence="16">
        <text>Ca(2+)(in) + ATP + H2O = Ca(2+)(out) + ADP + phosphate + H(+)</text>
        <dbReference type="Rhea" id="RHEA:18105"/>
        <dbReference type="ChEBI" id="CHEBI:15377"/>
        <dbReference type="ChEBI" id="CHEBI:15378"/>
        <dbReference type="ChEBI" id="CHEBI:29108"/>
        <dbReference type="ChEBI" id="CHEBI:30616"/>
        <dbReference type="ChEBI" id="CHEBI:43474"/>
        <dbReference type="ChEBI" id="CHEBI:456216"/>
        <dbReference type="EC" id="7.2.2.10"/>
    </reaction>
</comment>
<keyword evidence="13" id="KW-0186">Copper</keyword>
<dbReference type="SFLD" id="SFLDS00003">
    <property type="entry name" value="Haloacid_Dehalogenase"/>
    <property type="match status" value="1"/>
</dbReference>
<dbReference type="InterPro" id="IPR023214">
    <property type="entry name" value="HAD_sf"/>
</dbReference>
<dbReference type="GO" id="GO:0005388">
    <property type="term" value="F:P-type calcium transporter activity"/>
    <property type="evidence" value="ECO:0007669"/>
    <property type="project" value="UniProtKB-EC"/>
</dbReference>
<evidence type="ECO:0000256" key="12">
    <source>
        <dbReference type="ARBA" id="ARBA00022989"/>
    </source>
</evidence>
<evidence type="ECO:0000256" key="6">
    <source>
        <dbReference type="ARBA" id="ARBA00022741"/>
    </source>
</evidence>
<evidence type="ECO:0000256" key="10">
    <source>
        <dbReference type="ARBA" id="ARBA00022842"/>
    </source>
</evidence>
<dbReference type="GO" id="GO:0012505">
    <property type="term" value="C:endomembrane system"/>
    <property type="evidence" value="ECO:0007669"/>
    <property type="project" value="UniProtKB-SubCell"/>
</dbReference>
<evidence type="ECO:0000259" key="18">
    <source>
        <dbReference type="Pfam" id="PF00689"/>
    </source>
</evidence>
<dbReference type="RefSeq" id="XP_044725403.1">
    <property type="nucleotide sequence ID" value="XM_044859003.1"/>
</dbReference>
<dbReference type="GO" id="GO:0016887">
    <property type="term" value="F:ATP hydrolysis activity"/>
    <property type="evidence" value="ECO:0007669"/>
    <property type="project" value="InterPro"/>
</dbReference>
<dbReference type="SUPFAM" id="SSF56784">
    <property type="entry name" value="HAD-like"/>
    <property type="match status" value="1"/>
</dbReference>
<evidence type="ECO:0000256" key="8">
    <source>
        <dbReference type="ARBA" id="ARBA00022837"/>
    </source>
</evidence>
<evidence type="ECO:0000256" key="13">
    <source>
        <dbReference type="ARBA" id="ARBA00023008"/>
    </source>
</evidence>
<keyword evidence="2 16" id="KW-0813">Transport</keyword>
<dbReference type="InterPro" id="IPR044492">
    <property type="entry name" value="P_typ_ATPase_HD_dom"/>
</dbReference>
<dbReference type="SUPFAM" id="SSF81653">
    <property type="entry name" value="Calcium ATPase, transduction domain A"/>
    <property type="match status" value="1"/>
</dbReference>
<dbReference type="GO" id="GO:0005886">
    <property type="term" value="C:plasma membrane"/>
    <property type="evidence" value="ECO:0007669"/>
    <property type="project" value="TreeGrafter"/>
</dbReference>
<dbReference type="GO" id="GO:0046872">
    <property type="term" value="F:metal ion binding"/>
    <property type="evidence" value="ECO:0007669"/>
    <property type="project" value="UniProtKB-KW"/>
</dbReference>
<dbReference type="FunFam" id="3.40.50.1000:FF:000144">
    <property type="entry name" value="copper-transporting ATPase 1 isoform X2"/>
    <property type="match status" value="1"/>
</dbReference>
<evidence type="ECO:0000256" key="5">
    <source>
        <dbReference type="ARBA" id="ARBA00022723"/>
    </source>
</evidence>
<feature type="transmembrane region" description="Helical" evidence="16">
    <location>
        <begin position="335"/>
        <end position="356"/>
    </location>
</feature>
<dbReference type="Pfam" id="PF00689">
    <property type="entry name" value="Cation_ATPase_C"/>
    <property type="match status" value="1"/>
</dbReference>
<comment type="caution">
    <text evidence="16">Lacks conserved residue(s) required for the propagation of feature annotation.</text>
</comment>
<evidence type="ECO:0000256" key="9">
    <source>
        <dbReference type="ARBA" id="ARBA00022840"/>
    </source>
</evidence>
<sequence length="999" mass="107724">MAGRGDALLSPAQLSTLHNPKSLIAFCGLGGLAGLERGLRTDLQSGLSGHETKLAASPAVAGNATITPTDGKAEHLVAGSQSLWLGGSATDALFSDRKRIFLDNHVPTKKQPNILQLLWAAYNDPVLFLLTAAAAVSLAIGLYQALGTAHAPGNPPVEWVEGVAILIAVVVIVLVGSINDWEKQRQFRKLNKKQLQRDVKVIRSGISVLIPVSGVLVGDVVHLEPGDVIPADGVLINGFSVMCDESSATGEGELVHKVPGDEAFGEVHSNQEAWDPAVFRHDPFVLSGTKVLDGVGTFLVTATGLNSTYGKVLASLQDEPEPTPLQVRLTTVAKYIAYGGGVVALVLFATLFIKFLVKLPHNAETPADKGREFVDIVIITLTVLVIAVPEGLPLAVMLSLAFASTRMLKDNNLVRHLRACETMGNVTNICSDKTGTLTQNRMMVAACSIGSWASAFTGPETASLEQVADRLAPDVKRILRQSIAINSVAFEEHLGKSFIGSNTESALLDFARRHLDMHRPVKLERLEGDITQLIPFNATRQCMATVIRLPGSKHKCRVLVKGASEVLLSKCSKAIHNATEGHRVTQLGAQTRQQLAGDIESYASGALRTICLAYRDLEFPGDGEADSVKTDFGLDELLQELVFLGIFGIEDLLRPGVLQAVETCQKAGVTVRMVTGDNIQTAMAIARQCGILADDESDVCMEGMQFRTMSDEELRRVLPHLKVLARSSPRDKQKLVTQLQGAGEIVAVTGDGTNDAAALSTADISFSMGGTTGTEVAREASSIVLMNDDFTCITKAIMWGRGVTDSVRKFLLFQITITITSVLLTFISAIADPNERSVLTPVQLMWVNLFQDTLAALALATDVPKSRLLDRKPEPRLASLVTVPMWETIISQSIYQLAVTLVLYFGGSSILSYHTDEEEQQLQTIVFNTFVWLQVFNMYNNRQHDNTLNVFEGVIRNRLFIAVSSIMIGAQVLIIFVGGAAFSVVPLNGAQWAISEVLG</sequence>
<comment type="caution">
    <text evidence="20">The sequence shown here is derived from an EMBL/GenBank/DDBJ whole genome shotgun (WGS) entry which is preliminary data.</text>
</comment>
<dbReference type="Pfam" id="PF00690">
    <property type="entry name" value="Cation_ATPase_N"/>
    <property type="match status" value="1"/>
</dbReference>
<keyword evidence="3 16" id="KW-0109">Calcium transport</keyword>
<proteinExistence type="inferred from homology"/>
<dbReference type="NCBIfam" id="TIGR01517">
    <property type="entry name" value="ATPase-IIB_Ca"/>
    <property type="match status" value="1"/>
</dbReference>
<dbReference type="SFLD" id="SFLDG00002">
    <property type="entry name" value="C1.7:_P-type_atpase_like"/>
    <property type="match status" value="1"/>
</dbReference>
<dbReference type="InterPro" id="IPR004014">
    <property type="entry name" value="ATPase_P-typ_cation-transptr_N"/>
</dbReference>
<evidence type="ECO:0000256" key="16">
    <source>
        <dbReference type="RuleBase" id="RU361146"/>
    </source>
</evidence>
<feature type="transmembrane region" description="Helical" evidence="16">
    <location>
        <begin position="376"/>
        <end position="403"/>
    </location>
</feature>
<keyword evidence="14 16" id="KW-0406">Ion transport</keyword>
<evidence type="ECO:0000313" key="20">
    <source>
        <dbReference type="EMBL" id="KAH0967890.1"/>
    </source>
</evidence>
<keyword evidence="4 16" id="KW-0812">Transmembrane</keyword>
<dbReference type="GO" id="GO:0006825">
    <property type="term" value="P:copper ion transport"/>
    <property type="evidence" value="ECO:0007669"/>
    <property type="project" value="UniProtKB-KW"/>
</dbReference>
<dbReference type="Pfam" id="PF00122">
    <property type="entry name" value="E1-E2_ATPase"/>
    <property type="match status" value="1"/>
</dbReference>
<evidence type="ECO:0000313" key="21">
    <source>
        <dbReference type="Proteomes" id="UP000824596"/>
    </source>
</evidence>
<dbReference type="GO" id="GO:0006874">
    <property type="term" value="P:intracellular calcium ion homeostasis"/>
    <property type="evidence" value="ECO:0007669"/>
    <property type="project" value="TreeGrafter"/>
</dbReference>
<dbReference type="InterPro" id="IPR001757">
    <property type="entry name" value="P_typ_ATPase"/>
</dbReference>
<dbReference type="InterPro" id="IPR018303">
    <property type="entry name" value="ATPase_P-typ_P_site"/>
</dbReference>
<reference evidence="20" key="1">
    <citation type="submission" date="2021-09" db="EMBL/GenBank/DDBJ databases">
        <title>A high-quality genome of the endoparasitic fungus Hirsutella rhossiliensis with a comparison of Hirsutella genomes reveals transposable elements contributing to genome size variation.</title>
        <authorList>
            <person name="Lin R."/>
            <person name="Jiao Y."/>
            <person name="Sun X."/>
            <person name="Ling J."/>
            <person name="Xie B."/>
            <person name="Cheng X."/>
        </authorList>
    </citation>
    <scope>NUCLEOTIDE SEQUENCE</scope>
    <source>
        <strain evidence="20">HR02</strain>
    </source>
</reference>
<dbReference type="SUPFAM" id="SSF81660">
    <property type="entry name" value="Metal cation-transporting ATPase, ATP-binding domain N"/>
    <property type="match status" value="1"/>
</dbReference>
<dbReference type="AlphaFoldDB" id="A0A9P8N6L4"/>
<evidence type="ECO:0000256" key="11">
    <source>
        <dbReference type="ARBA" id="ARBA00022967"/>
    </source>
</evidence>
<feature type="transmembrane region" description="Helical" evidence="16">
    <location>
        <begin position="159"/>
        <end position="179"/>
    </location>
</feature>
<comment type="subcellular location">
    <subcellularLocation>
        <location evidence="1">Endomembrane system</location>
        <topology evidence="1">Multi-pass membrane protein</topology>
    </subcellularLocation>
    <subcellularLocation>
        <location evidence="16">Membrane</location>
        <topology evidence="16">Multi-pass membrane protein</topology>
    </subcellularLocation>
</comment>
<dbReference type="InterPro" id="IPR023299">
    <property type="entry name" value="ATPase_P-typ_cyto_dom_N"/>
</dbReference>
<dbReference type="InterPro" id="IPR006408">
    <property type="entry name" value="P-type_ATPase_IIB"/>
</dbReference>
<dbReference type="SFLD" id="SFLDF00027">
    <property type="entry name" value="p-type_atpase"/>
    <property type="match status" value="1"/>
</dbReference>
<keyword evidence="21" id="KW-1185">Reference proteome</keyword>
<evidence type="ECO:0000256" key="15">
    <source>
        <dbReference type="ARBA" id="ARBA00023136"/>
    </source>
</evidence>
<evidence type="ECO:0000256" key="1">
    <source>
        <dbReference type="ARBA" id="ARBA00004127"/>
    </source>
</evidence>
<organism evidence="20 21">
    <name type="scientific">Hirsutella rhossiliensis</name>
    <dbReference type="NCBI Taxonomy" id="111463"/>
    <lineage>
        <taxon>Eukaryota</taxon>
        <taxon>Fungi</taxon>
        <taxon>Dikarya</taxon>
        <taxon>Ascomycota</taxon>
        <taxon>Pezizomycotina</taxon>
        <taxon>Sordariomycetes</taxon>
        <taxon>Hypocreomycetidae</taxon>
        <taxon>Hypocreales</taxon>
        <taxon>Ophiocordycipitaceae</taxon>
        <taxon>Hirsutella</taxon>
    </lineage>
</organism>
<dbReference type="InterPro" id="IPR036412">
    <property type="entry name" value="HAD-like_sf"/>
</dbReference>
<dbReference type="EMBL" id="JAIZPD010000001">
    <property type="protein sequence ID" value="KAH0967890.1"/>
    <property type="molecule type" value="Genomic_DNA"/>
</dbReference>
<feature type="transmembrane region" description="Helical" evidence="16">
    <location>
        <begin position="810"/>
        <end position="831"/>
    </location>
</feature>
<evidence type="ECO:0000256" key="2">
    <source>
        <dbReference type="ARBA" id="ARBA00022448"/>
    </source>
</evidence>
<evidence type="ECO:0000256" key="3">
    <source>
        <dbReference type="ARBA" id="ARBA00022568"/>
    </source>
</evidence>
<keyword evidence="5" id="KW-0479">Metal-binding</keyword>
<keyword evidence="9 16" id="KW-0067">ATP-binding</keyword>
<keyword evidence="8 16" id="KW-0106">Calcium</keyword>
<dbReference type="InterPro" id="IPR059000">
    <property type="entry name" value="ATPase_P-type_domA"/>
</dbReference>
<feature type="domain" description="P-type ATPase A" evidence="17">
    <location>
        <begin position="195"/>
        <end position="316"/>
    </location>
</feature>
<evidence type="ECO:0000259" key="19">
    <source>
        <dbReference type="Pfam" id="PF00690"/>
    </source>
</evidence>
<dbReference type="GO" id="GO:0005524">
    <property type="term" value="F:ATP binding"/>
    <property type="evidence" value="ECO:0007669"/>
    <property type="project" value="UniProtKB-KW"/>
</dbReference>
<evidence type="ECO:0000259" key="17">
    <source>
        <dbReference type="Pfam" id="PF00122"/>
    </source>
</evidence>
<evidence type="ECO:0000256" key="7">
    <source>
        <dbReference type="ARBA" id="ARBA00022796"/>
    </source>
</evidence>
<keyword evidence="15 16" id="KW-0472">Membrane</keyword>
<dbReference type="FunFam" id="3.40.50.1000:FF:000001">
    <property type="entry name" value="Phospholipid-transporting ATPase IC"/>
    <property type="match status" value="1"/>
</dbReference>
<keyword evidence="10" id="KW-0460">Magnesium</keyword>